<comment type="caution">
    <text evidence="2">The sequence shown here is derived from an EMBL/GenBank/DDBJ whole genome shotgun (WGS) entry which is preliminary data.</text>
</comment>
<name>X0ZF64_9ZZZZ</name>
<organism evidence="2">
    <name type="scientific">marine sediment metagenome</name>
    <dbReference type="NCBI Taxonomy" id="412755"/>
    <lineage>
        <taxon>unclassified sequences</taxon>
        <taxon>metagenomes</taxon>
        <taxon>ecological metagenomes</taxon>
    </lineage>
</organism>
<evidence type="ECO:0000313" key="2">
    <source>
        <dbReference type="EMBL" id="GAG46966.1"/>
    </source>
</evidence>
<dbReference type="EMBL" id="BARS01051602">
    <property type="protein sequence ID" value="GAG46966.1"/>
    <property type="molecule type" value="Genomic_DNA"/>
</dbReference>
<gene>
    <name evidence="2" type="ORF">S01H1_76827</name>
</gene>
<dbReference type="AlphaFoldDB" id="X0ZF64"/>
<feature type="compositionally biased region" description="Basic and acidic residues" evidence="1">
    <location>
        <begin position="206"/>
        <end position="215"/>
    </location>
</feature>
<proteinExistence type="predicted"/>
<accession>X0ZF64</accession>
<feature type="non-terminal residue" evidence="2">
    <location>
        <position position="1"/>
    </location>
</feature>
<feature type="compositionally biased region" description="Basic residues" evidence="1">
    <location>
        <begin position="194"/>
        <end position="205"/>
    </location>
</feature>
<reference evidence="2" key="1">
    <citation type="journal article" date="2014" name="Front. Microbiol.">
        <title>High frequency of phylogenetically diverse reductive dehalogenase-homologous genes in deep subseafloor sedimentary metagenomes.</title>
        <authorList>
            <person name="Kawai M."/>
            <person name="Futagami T."/>
            <person name="Toyoda A."/>
            <person name="Takaki Y."/>
            <person name="Nishi S."/>
            <person name="Hori S."/>
            <person name="Arai W."/>
            <person name="Tsubouchi T."/>
            <person name="Morono Y."/>
            <person name="Uchiyama I."/>
            <person name="Ito T."/>
            <person name="Fujiyama A."/>
            <person name="Inagaki F."/>
            <person name="Takami H."/>
        </authorList>
    </citation>
    <scope>NUCLEOTIDE SEQUENCE</scope>
    <source>
        <strain evidence="2">Expedition CK06-06</strain>
    </source>
</reference>
<feature type="region of interest" description="Disordered" evidence="1">
    <location>
        <begin position="194"/>
        <end position="215"/>
    </location>
</feature>
<protein>
    <submittedName>
        <fullName evidence="2">Uncharacterized protein</fullName>
    </submittedName>
</protein>
<sequence>ITPQGRVYEATNCESAYEWRQTARYLGLLLRCHSLILRSQTNDALNQLADSGFVDRPSYNPGRGTPFVTLRLTRAVPPFLYAAEVFDVVGPIDWLQGHTLGQAIGDGLRSALQSMLRVGSPSLIVIDPNRDWTAVLEPGSLIAALATQVIAVLRQPGTTIRCSGCDTTYKRTAGLRPGERNYCEACRTAKVPQRHAQRDSRRRKRLAAEVRDASS</sequence>
<evidence type="ECO:0000256" key="1">
    <source>
        <dbReference type="SAM" id="MobiDB-lite"/>
    </source>
</evidence>